<dbReference type="PANTHER" id="PTHR46082">
    <property type="entry name" value="ATP/GTP-BINDING PROTEIN-RELATED"/>
    <property type="match status" value="1"/>
</dbReference>
<reference evidence="2" key="2">
    <citation type="submission" date="2012-06" db="EMBL/GenBank/DDBJ databases">
        <title>Annotation of the Genome Sequence of Fusarium oxysporum Fo47.</title>
        <authorList>
            <consortium name="The Broad Institute Genomics Platform"/>
            <person name="Ma L.-J."/>
            <person name="Corby-Kistler H."/>
            <person name="Broz K."/>
            <person name="Gale L.R."/>
            <person name="Jonkers W."/>
            <person name="O'Donnell K."/>
            <person name="Ploetz R."/>
            <person name="Steinberg C."/>
            <person name="Schwartz D.C."/>
            <person name="VanEtten H."/>
            <person name="Zhou S."/>
            <person name="Young S.K."/>
            <person name="Zeng Q."/>
            <person name="Gargeya S."/>
            <person name="Fitzgerald M."/>
            <person name="Abouelleil A."/>
            <person name="Alvarado L."/>
            <person name="Chapman S.B."/>
            <person name="Gainer-Dewar J."/>
            <person name="Goldberg J."/>
            <person name="Griggs A."/>
            <person name="Gujja S."/>
            <person name="Hansen M."/>
            <person name="Howarth C."/>
            <person name="Imamovic A."/>
            <person name="Ireland A."/>
            <person name="Larimer J."/>
            <person name="McCowan C."/>
            <person name="Murphy C."/>
            <person name="Pearson M."/>
            <person name="Poon T.W."/>
            <person name="Priest M."/>
            <person name="Roberts A."/>
            <person name="Saif S."/>
            <person name="Shea T."/>
            <person name="Sykes S."/>
            <person name="Wortman J."/>
            <person name="Nusbaum C."/>
            <person name="Birren B."/>
        </authorList>
    </citation>
    <scope>NUCLEOTIDE SEQUENCE</scope>
    <source>
        <strain evidence="2">Fo47</strain>
    </source>
</reference>
<dbReference type="GO" id="GO:0003824">
    <property type="term" value="F:catalytic activity"/>
    <property type="evidence" value="ECO:0007669"/>
    <property type="project" value="InterPro"/>
</dbReference>
<name>W9K9S1_FUSOX</name>
<dbReference type="Gene3D" id="3.40.50.1580">
    <property type="entry name" value="Nucleoside phosphorylase domain"/>
    <property type="match status" value="2"/>
</dbReference>
<dbReference type="HOGENOM" id="CLU_028618_0_0_1"/>
<organism evidence="2">
    <name type="scientific">Fusarium oxysporum Fo47</name>
    <dbReference type="NCBI Taxonomy" id="660027"/>
    <lineage>
        <taxon>Eukaryota</taxon>
        <taxon>Fungi</taxon>
        <taxon>Dikarya</taxon>
        <taxon>Ascomycota</taxon>
        <taxon>Pezizomycotina</taxon>
        <taxon>Sordariomycetes</taxon>
        <taxon>Hypocreomycetidae</taxon>
        <taxon>Hypocreales</taxon>
        <taxon>Nectriaceae</taxon>
        <taxon>Fusarium</taxon>
        <taxon>Fusarium oxysporum species complex</taxon>
    </lineage>
</organism>
<gene>
    <name evidence="2" type="ORF">FOZG_10236</name>
</gene>
<dbReference type="VEuPathDB" id="FungiDB:FOZG_10236"/>
<sequence length="642" mass="70864">MPHPNDYTVGYICSIEPEYLDAVASLEERHDGLDFISPNGIISPHDTNDYTFGKIGKHNIVIAISPKRDWGLATTAIIATHMQRSFPTVTMILVLSIAGGAPSEQQDIRLGDIVVSSSRGSQGAVFQHDFGSKVQDWEIEPRGVSMEPPAILQMAVNKLKDHYRAGHQLEESINGILERNPTMLREYSRPHPDSDVLYLSTYTNNYDDFSYIVRRGRRTEYELSPKVHYGLVASGNQVIKDAVFRDRLATKKDVLCFDAGVAGIMYNLSCLVVCGICNYSDTHVTSEWNGYAAMAAAAYARDLIYKVPSRNDESETKVNGIPFGQAVTAEELDQPRDYKDYTIGMICAIEFEMSAVRYMLDKEHKRLKRKRGESTMYILGELEGHNVVLACLPGSQGKGAAAAVAKDMARTFPSIELRLMVGIGGGVPGPKNDIHLGDVVVSMPEGQYSGVVQYDLGKNTDDSFILKGFLSPPPEILRSAVVIMRSDLRVSQSRVPEFLAAMAEKSHLIREHYQRPSADLDELFDAEYQYDSKQDTCVECDKTKLVSRPTRGPVPKIHYGLIASGDQVIRSATNAAEIGKRVVGDILCFEMEAAGIMTELPCIVIRGISDYADSHKNDAWQHYAAAAAAGCAKELLSYLSPE</sequence>
<dbReference type="Proteomes" id="UP000030766">
    <property type="component" value="Unassembled WGS sequence"/>
</dbReference>
<dbReference type="AlphaFoldDB" id="W9K9S1"/>
<dbReference type="SUPFAM" id="SSF53167">
    <property type="entry name" value="Purine and uridine phosphorylases"/>
    <property type="match status" value="2"/>
</dbReference>
<dbReference type="GO" id="GO:0009116">
    <property type="term" value="P:nucleoside metabolic process"/>
    <property type="evidence" value="ECO:0007669"/>
    <property type="project" value="InterPro"/>
</dbReference>
<feature type="domain" description="Nucleoside phosphorylase" evidence="1">
    <location>
        <begin position="342"/>
        <end position="628"/>
    </location>
</feature>
<dbReference type="EMBL" id="JH717901">
    <property type="protein sequence ID" value="EWZ38690.1"/>
    <property type="molecule type" value="Genomic_DNA"/>
</dbReference>
<accession>W9K9S1</accession>
<reference evidence="2" key="1">
    <citation type="submission" date="2011-06" db="EMBL/GenBank/DDBJ databases">
        <title>The Genome Sequence of Fusarium oxysporum Fo47.</title>
        <authorList>
            <consortium name="The Broad Institute Genome Sequencing Platform"/>
            <person name="Ma L.-J."/>
            <person name="Gale L.R."/>
            <person name="Schwartz D.C."/>
            <person name="Zhou S."/>
            <person name="Corby-Kistler H."/>
            <person name="Young S.K."/>
            <person name="Zeng Q."/>
            <person name="Gargeya S."/>
            <person name="Fitzgerald M."/>
            <person name="Haas B."/>
            <person name="Abouelleil A."/>
            <person name="Alvarado L."/>
            <person name="Arachchi H.M."/>
            <person name="Berlin A."/>
            <person name="Brown A."/>
            <person name="Chapman S.B."/>
            <person name="Chen Z."/>
            <person name="Dunbar C."/>
            <person name="Freedman E."/>
            <person name="Gearin G."/>
            <person name="Gellesch M."/>
            <person name="Goldberg J."/>
            <person name="Griggs A."/>
            <person name="Gujja S."/>
            <person name="Heiman D."/>
            <person name="Howarth C."/>
            <person name="Larson L."/>
            <person name="Lui A."/>
            <person name="MacDonald P.J.P."/>
            <person name="Mehta T."/>
            <person name="Montmayeur A."/>
            <person name="Murphy C."/>
            <person name="Neiman D."/>
            <person name="Pearson M."/>
            <person name="Priest M."/>
            <person name="Roberts A."/>
            <person name="Saif S."/>
            <person name="Shea T."/>
            <person name="Shenoy N."/>
            <person name="Sisk P."/>
            <person name="Stolte C."/>
            <person name="Sykes S."/>
            <person name="Wortman J."/>
            <person name="Nusbaum C."/>
            <person name="Birren B."/>
        </authorList>
    </citation>
    <scope>NUCLEOTIDE SEQUENCE [LARGE SCALE GENOMIC DNA]</scope>
    <source>
        <strain evidence="2">Fo47</strain>
    </source>
</reference>
<dbReference type="InterPro" id="IPR000845">
    <property type="entry name" value="Nucleoside_phosphorylase_d"/>
</dbReference>
<dbReference type="Pfam" id="PF01048">
    <property type="entry name" value="PNP_UDP_1"/>
    <property type="match status" value="1"/>
</dbReference>
<dbReference type="InterPro" id="IPR035994">
    <property type="entry name" value="Nucleoside_phosphorylase_sf"/>
</dbReference>
<protein>
    <recommendedName>
        <fullName evidence="1">Nucleoside phosphorylase domain-containing protein</fullName>
    </recommendedName>
</protein>
<evidence type="ECO:0000259" key="1">
    <source>
        <dbReference type="Pfam" id="PF01048"/>
    </source>
</evidence>
<evidence type="ECO:0000313" key="2">
    <source>
        <dbReference type="EMBL" id="EWZ38690.1"/>
    </source>
</evidence>
<proteinExistence type="predicted"/>
<dbReference type="InterPro" id="IPR053137">
    <property type="entry name" value="NLR-like"/>
</dbReference>
<dbReference type="PANTHER" id="PTHR46082:SF11">
    <property type="entry name" value="AAA+ ATPASE DOMAIN-CONTAINING PROTEIN-RELATED"/>
    <property type="match status" value="1"/>
</dbReference>